<accession>A0A0B6SBA5</accession>
<feature type="domain" description="ABC transmembrane type-2" evidence="12">
    <location>
        <begin position="50"/>
        <end position="274"/>
    </location>
</feature>
<keyword evidence="4 11" id="KW-1003">Cell membrane</keyword>
<evidence type="ECO:0000256" key="9">
    <source>
        <dbReference type="ARBA" id="ARBA00023047"/>
    </source>
</evidence>
<evidence type="ECO:0000256" key="4">
    <source>
        <dbReference type="ARBA" id="ARBA00022475"/>
    </source>
</evidence>
<feature type="transmembrane region" description="Helical" evidence="11">
    <location>
        <begin position="197"/>
        <end position="215"/>
    </location>
</feature>
<dbReference type="Proteomes" id="UP000031838">
    <property type="component" value="Chromosome 2"/>
</dbReference>
<dbReference type="GO" id="GO:0140359">
    <property type="term" value="F:ABC-type transporter activity"/>
    <property type="evidence" value="ECO:0007669"/>
    <property type="project" value="InterPro"/>
</dbReference>
<organism evidence="13 14">
    <name type="scientific">Burkholderia plantarii</name>
    <dbReference type="NCBI Taxonomy" id="41899"/>
    <lineage>
        <taxon>Bacteria</taxon>
        <taxon>Pseudomonadati</taxon>
        <taxon>Pseudomonadota</taxon>
        <taxon>Betaproteobacteria</taxon>
        <taxon>Burkholderiales</taxon>
        <taxon>Burkholderiaceae</taxon>
        <taxon>Burkholderia</taxon>
    </lineage>
</organism>
<reference evidence="14" key="1">
    <citation type="submission" date="2011-03" db="EMBL/GenBank/DDBJ databases">
        <authorList>
            <person name="Voget S."/>
            <person name="Streit W.R."/>
            <person name="Jaeger K.E."/>
            <person name="Daniel R."/>
        </authorList>
    </citation>
    <scope>NUCLEOTIDE SEQUENCE [LARGE SCALE GENOMIC DNA]</scope>
    <source>
        <strain evidence="14">PG1</strain>
    </source>
</reference>
<dbReference type="EMBL" id="CP002581">
    <property type="protein sequence ID" value="AJK49546.1"/>
    <property type="molecule type" value="Genomic_DNA"/>
</dbReference>
<proteinExistence type="inferred from homology"/>
<evidence type="ECO:0000313" key="14">
    <source>
        <dbReference type="Proteomes" id="UP000031838"/>
    </source>
</evidence>
<dbReference type="HOGENOM" id="CLU_060703_1_1_4"/>
<evidence type="ECO:0000313" key="13">
    <source>
        <dbReference type="EMBL" id="AJK49546.1"/>
    </source>
</evidence>
<dbReference type="InterPro" id="IPR047817">
    <property type="entry name" value="ABC2_TM_bact-type"/>
</dbReference>
<dbReference type="AlphaFoldDB" id="A0A0B6SBA5"/>
<dbReference type="KEGG" id="bgp:BGL_2c14790"/>
<keyword evidence="3 11" id="KW-0813">Transport</keyword>
<comment type="similarity">
    <text evidence="2 11">Belongs to the ABC-2 integral membrane protein family.</text>
</comment>
<dbReference type="PROSITE" id="PS51012">
    <property type="entry name" value="ABC_TM2"/>
    <property type="match status" value="1"/>
</dbReference>
<evidence type="ECO:0000256" key="10">
    <source>
        <dbReference type="ARBA" id="ARBA00023136"/>
    </source>
</evidence>
<evidence type="ECO:0000256" key="5">
    <source>
        <dbReference type="ARBA" id="ARBA00022597"/>
    </source>
</evidence>
<evidence type="ECO:0000256" key="11">
    <source>
        <dbReference type="RuleBase" id="RU361157"/>
    </source>
</evidence>
<keyword evidence="6 11" id="KW-0812">Transmembrane</keyword>
<evidence type="ECO:0000256" key="1">
    <source>
        <dbReference type="ARBA" id="ARBA00004651"/>
    </source>
</evidence>
<evidence type="ECO:0000256" key="7">
    <source>
        <dbReference type="ARBA" id="ARBA00022903"/>
    </source>
</evidence>
<dbReference type="InterPro" id="IPR013525">
    <property type="entry name" value="ABC2_TM"/>
</dbReference>
<dbReference type="KEGG" id="bpla:bpln_2g15530"/>
<dbReference type="PRINTS" id="PR00164">
    <property type="entry name" value="ABC2TRNSPORT"/>
</dbReference>
<evidence type="ECO:0000256" key="3">
    <source>
        <dbReference type="ARBA" id="ARBA00022448"/>
    </source>
</evidence>
<evidence type="ECO:0000256" key="8">
    <source>
        <dbReference type="ARBA" id="ARBA00022989"/>
    </source>
</evidence>
<dbReference type="GO" id="GO:0043190">
    <property type="term" value="C:ATP-binding cassette (ABC) transporter complex"/>
    <property type="evidence" value="ECO:0007669"/>
    <property type="project" value="InterPro"/>
</dbReference>
<keyword evidence="10 11" id="KW-0472">Membrane</keyword>
<evidence type="ECO:0000256" key="6">
    <source>
        <dbReference type="ARBA" id="ARBA00022692"/>
    </source>
</evidence>
<keyword evidence="7" id="KW-0972">Capsule biogenesis/degradation</keyword>
<dbReference type="Pfam" id="PF01061">
    <property type="entry name" value="ABC2_membrane"/>
    <property type="match status" value="1"/>
</dbReference>
<sequence length="282" mass="32022">MSQSTFIKEGTELKHRAAFWKVLHDLMIHRQLLSQLLRRDIASRYRGSLFGTIWAFLNPLLMLSLYTVVFGVFLHARWAGASNSLQFSVTLFAGLIVFNFFSECLNRSPMLIGSHVNYVKKVVFPLELLSWMTVGTALFHACVSLIVWIIFSAFVYGTVHWTLVFLPLIFIPLIFMTVGISWIVSSLGVYVRDIGQVIGVATSFIMFLCPIFYAIESLPKAFQALLRVNPLTFIIEQARTVMIAGQLPNFPMLAIYVVSSFIFAWLSLAWFQRARDGFADVL</sequence>
<dbReference type="GO" id="GO:0015920">
    <property type="term" value="P:lipopolysaccharide transport"/>
    <property type="evidence" value="ECO:0007669"/>
    <property type="project" value="TreeGrafter"/>
</dbReference>
<evidence type="ECO:0000259" key="12">
    <source>
        <dbReference type="PROSITE" id="PS51012"/>
    </source>
</evidence>
<dbReference type="GO" id="GO:0015774">
    <property type="term" value="P:polysaccharide transport"/>
    <property type="evidence" value="ECO:0007669"/>
    <property type="project" value="UniProtKB-KW"/>
</dbReference>
<feature type="transmembrane region" description="Helical" evidence="11">
    <location>
        <begin position="126"/>
        <end position="151"/>
    </location>
</feature>
<keyword evidence="9" id="KW-0625">Polysaccharide transport</keyword>
<feature type="transmembrane region" description="Helical" evidence="11">
    <location>
        <begin position="163"/>
        <end position="185"/>
    </location>
</feature>
<keyword evidence="5" id="KW-0762">Sugar transport</keyword>
<dbReference type="PANTHER" id="PTHR30413:SF10">
    <property type="entry name" value="CAPSULE POLYSACCHARIDE EXPORT INNER-MEMBRANE PROTEIN CTRC"/>
    <property type="match status" value="1"/>
</dbReference>
<gene>
    <name evidence="13" type="ORF">BGL_2c14790</name>
</gene>
<feature type="transmembrane region" description="Helical" evidence="11">
    <location>
        <begin position="85"/>
        <end position="105"/>
    </location>
</feature>
<name>A0A0B6SBA5_BURPL</name>
<dbReference type="InterPro" id="IPR000412">
    <property type="entry name" value="ABC_2_transport"/>
</dbReference>
<comment type="subcellular location">
    <subcellularLocation>
        <location evidence="11">Cell inner membrane</location>
        <topology evidence="11">Multi-pass membrane protein</topology>
    </subcellularLocation>
    <subcellularLocation>
        <location evidence="1">Cell membrane</location>
        <topology evidence="1">Multi-pass membrane protein</topology>
    </subcellularLocation>
</comment>
<dbReference type="RefSeq" id="WP_080937411.1">
    <property type="nucleotide sequence ID" value="NZ_BSTO01000001.1"/>
</dbReference>
<keyword evidence="14" id="KW-1185">Reference proteome</keyword>
<evidence type="ECO:0000256" key="2">
    <source>
        <dbReference type="ARBA" id="ARBA00007783"/>
    </source>
</evidence>
<reference evidence="13 14" key="2">
    <citation type="journal article" date="2016" name="Appl. Microbiol. Biotechnol.">
        <title>Mutations improving production and secretion of extracellular lipase by Burkholderia glumae PG1.</title>
        <authorList>
            <person name="Knapp A."/>
            <person name="Voget S."/>
            <person name="Gao R."/>
            <person name="Zaburannyi N."/>
            <person name="Krysciak D."/>
            <person name="Breuer M."/>
            <person name="Hauer B."/>
            <person name="Streit W.R."/>
            <person name="Muller R."/>
            <person name="Daniel R."/>
            <person name="Jaeger K.E."/>
        </authorList>
    </citation>
    <scope>NUCLEOTIDE SEQUENCE [LARGE SCALE GENOMIC DNA]</scope>
    <source>
        <strain evidence="13 14">PG1</strain>
    </source>
</reference>
<keyword evidence="8 11" id="KW-1133">Transmembrane helix</keyword>
<dbReference type="PANTHER" id="PTHR30413">
    <property type="entry name" value="INNER MEMBRANE TRANSPORT PERMEASE"/>
    <property type="match status" value="1"/>
</dbReference>
<protein>
    <recommendedName>
        <fullName evidence="11">Transport permease protein</fullName>
    </recommendedName>
</protein>
<feature type="transmembrane region" description="Helical" evidence="11">
    <location>
        <begin position="250"/>
        <end position="271"/>
    </location>
</feature>
<feature type="transmembrane region" description="Helical" evidence="11">
    <location>
        <begin position="48"/>
        <end position="73"/>
    </location>
</feature>